<feature type="active site" evidence="8">
    <location>
        <position position="364"/>
    </location>
</feature>
<evidence type="ECO:0000256" key="8">
    <source>
        <dbReference type="PIRSR" id="PIRSR001369-1"/>
    </source>
</evidence>
<dbReference type="NCBIfam" id="NF004126">
    <property type="entry name" value="PRK05614.1"/>
    <property type="match status" value="1"/>
</dbReference>
<gene>
    <name evidence="11" type="ORF">SAMN02745220_01568</name>
</gene>
<keyword evidence="4 7" id="KW-0808">Transferase</keyword>
<dbReference type="AlphaFoldDB" id="A0A1M7Y3D2"/>
<dbReference type="PANTHER" id="PTHR42871">
    <property type="entry name" value="CITRATE SYNTHASE"/>
    <property type="match status" value="1"/>
</dbReference>
<dbReference type="InterPro" id="IPR036969">
    <property type="entry name" value="Citrate_synthase_sf"/>
</dbReference>
<dbReference type="EMBL" id="FRFE01000006">
    <property type="protein sequence ID" value="SHO46621.1"/>
    <property type="molecule type" value="Genomic_DNA"/>
</dbReference>
<evidence type="ECO:0000256" key="9">
    <source>
        <dbReference type="RuleBase" id="RU003370"/>
    </source>
</evidence>
<evidence type="ECO:0000256" key="10">
    <source>
        <dbReference type="RuleBase" id="RU003406"/>
    </source>
</evidence>
<dbReference type="SUPFAM" id="SSF48256">
    <property type="entry name" value="Citrate synthase"/>
    <property type="match status" value="1"/>
</dbReference>
<dbReference type="GO" id="GO:0006099">
    <property type="term" value="P:tricarboxylic acid cycle"/>
    <property type="evidence" value="ECO:0007669"/>
    <property type="project" value="UniProtKB-UniRule"/>
</dbReference>
<dbReference type="PIRSF" id="PIRSF001369">
    <property type="entry name" value="Citrate_synth"/>
    <property type="match status" value="1"/>
</dbReference>
<dbReference type="CDD" id="cd06114">
    <property type="entry name" value="EcCS_like"/>
    <property type="match status" value="1"/>
</dbReference>
<dbReference type="UniPathway" id="UPA00223">
    <property type="reaction ID" value="UER00717"/>
</dbReference>
<accession>A0A1M7Y3D2</accession>
<evidence type="ECO:0000313" key="11">
    <source>
        <dbReference type="EMBL" id="SHO46621.1"/>
    </source>
</evidence>
<protein>
    <recommendedName>
        <fullName evidence="6 7">Citrate synthase</fullName>
    </recommendedName>
</protein>
<dbReference type="NCBIfam" id="TIGR01798">
    <property type="entry name" value="cit_synth_I"/>
    <property type="match status" value="1"/>
</dbReference>
<dbReference type="InterPro" id="IPR002020">
    <property type="entry name" value="Citrate_synthase"/>
</dbReference>
<dbReference type="GO" id="GO:0005737">
    <property type="term" value="C:cytoplasm"/>
    <property type="evidence" value="ECO:0007669"/>
    <property type="project" value="InterPro"/>
</dbReference>
<keyword evidence="12" id="KW-1185">Reference proteome</keyword>
<dbReference type="Gene3D" id="2.20.28.60">
    <property type="match status" value="1"/>
</dbReference>
<dbReference type="RefSeq" id="WP_073612905.1">
    <property type="nucleotide sequence ID" value="NZ_FRFE01000006.1"/>
</dbReference>
<dbReference type="InterPro" id="IPR016143">
    <property type="entry name" value="Citrate_synth-like_sm_a-sub"/>
</dbReference>
<feature type="active site" evidence="8">
    <location>
        <position position="307"/>
    </location>
</feature>
<evidence type="ECO:0000256" key="7">
    <source>
        <dbReference type="PIRNR" id="PIRNR001369"/>
    </source>
</evidence>
<evidence type="ECO:0000256" key="3">
    <source>
        <dbReference type="ARBA" id="ARBA00022532"/>
    </source>
</evidence>
<organism evidence="11 12">
    <name type="scientific">Desulfopila aestuarii DSM 18488</name>
    <dbReference type="NCBI Taxonomy" id="1121416"/>
    <lineage>
        <taxon>Bacteria</taxon>
        <taxon>Pseudomonadati</taxon>
        <taxon>Thermodesulfobacteriota</taxon>
        <taxon>Desulfobulbia</taxon>
        <taxon>Desulfobulbales</taxon>
        <taxon>Desulfocapsaceae</taxon>
        <taxon>Desulfopila</taxon>
    </lineage>
</organism>
<dbReference type="Gene3D" id="1.10.580.10">
    <property type="entry name" value="Citrate Synthase, domain 1"/>
    <property type="match status" value="1"/>
</dbReference>
<proteinExistence type="inferred from homology"/>
<dbReference type="GO" id="GO:0036440">
    <property type="term" value="F:citrate synthase activity"/>
    <property type="evidence" value="ECO:0007669"/>
    <property type="project" value="UniProtKB-EC"/>
</dbReference>
<evidence type="ECO:0000256" key="5">
    <source>
        <dbReference type="ARBA" id="ARBA00049288"/>
    </source>
</evidence>
<dbReference type="PRINTS" id="PR00143">
    <property type="entry name" value="CITRTSNTHASE"/>
</dbReference>
<dbReference type="InterPro" id="IPR019810">
    <property type="entry name" value="Citrate_synthase_AS"/>
</dbReference>
<dbReference type="PANTHER" id="PTHR42871:SF1">
    <property type="entry name" value="CITRATE SYNTHASE"/>
    <property type="match status" value="1"/>
</dbReference>
<reference evidence="11 12" key="1">
    <citation type="submission" date="2016-12" db="EMBL/GenBank/DDBJ databases">
        <authorList>
            <person name="Song W.-J."/>
            <person name="Kurnit D.M."/>
        </authorList>
    </citation>
    <scope>NUCLEOTIDE SEQUENCE [LARGE SCALE GENOMIC DNA]</scope>
    <source>
        <strain evidence="11 12">DSM 18488</strain>
    </source>
</reference>
<dbReference type="STRING" id="1121416.SAMN02745220_01568"/>
<comment type="catalytic activity">
    <reaction evidence="5 9">
        <text>oxaloacetate + acetyl-CoA + H2O = citrate + CoA + H(+)</text>
        <dbReference type="Rhea" id="RHEA:16845"/>
        <dbReference type="ChEBI" id="CHEBI:15377"/>
        <dbReference type="ChEBI" id="CHEBI:15378"/>
        <dbReference type="ChEBI" id="CHEBI:16452"/>
        <dbReference type="ChEBI" id="CHEBI:16947"/>
        <dbReference type="ChEBI" id="CHEBI:57287"/>
        <dbReference type="ChEBI" id="CHEBI:57288"/>
        <dbReference type="EC" id="2.3.3.16"/>
    </reaction>
</comment>
<sequence length="428" mass="48223">MSEKATLILDGKQFEYDIITGSENERCIDITHLRKETGCITMDQGFGNTGSCFSSITFVDGGKGILRYRGYPIEEIAEKATFVETAYLILNGELPNSDQLRVFTAALREHAFLHENLKHQFAGLPTDAPPMAILSSMLNVVACFHPEVLQVHTSGPGFDRTAALLLSKVRTIAAWAYRTANGKPFNHPNPNLSYCANFLHMMFSEPYQEYIPLPVVEKALNLFLVLHADHEQNCSTSTVRVVGSSRANLFSSVSAGVCALWGPLHGGANMAVIEMLEEIRSSGRPITDYINMAKAKNNSFRLMGFGHRVYKNFDPRSLILKKQVDDVLKALNMEDPLLDIARELEVKTLQDDYFKERNLYPNVDFYSGILLRAVGIPLNMYPVMFAIGRMPGWIANWRELHDHKQRISRPRQIYTGETTRSFVPVEQR</sequence>
<evidence type="ECO:0000256" key="6">
    <source>
        <dbReference type="NCBIfam" id="TIGR01798"/>
    </source>
</evidence>
<dbReference type="FunFam" id="1.10.230.10:FF:000002">
    <property type="entry name" value="Citrate synthase"/>
    <property type="match status" value="1"/>
</dbReference>
<keyword evidence="3 9" id="KW-0816">Tricarboxylic acid cycle</keyword>
<evidence type="ECO:0000256" key="4">
    <source>
        <dbReference type="ARBA" id="ARBA00022679"/>
    </source>
</evidence>
<dbReference type="InterPro" id="IPR016142">
    <property type="entry name" value="Citrate_synth-like_lrg_a-sub"/>
</dbReference>
<comment type="pathway">
    <text evidence="1 9">Carbohydrate metabolism; tricarboxylic acid cycle; isocitrate from oxaloacetate: step 1/2.</text>
</comment>
<dbReference type="Gene3D" id="1.10.230.10">
    <property type="entry name" value="Cytochrome P450-Terp, domain 2"/>
    <property type="match status" value="1"/>
</dbReference>
<dbReference type="Proteomes" id="UP000184603">
    <property type="component" value="Unassembled WGS sequence"/>
</dbReference>
<name>A0A1M7Y3D2_9BACT</name>
<dbReference type="InterPro" id="IPR024176">
    <property type="entry name" value="Citrate_synthase_bac-typ"/>
</dbReference>
<dbReference type="PROSITE" id="PS00480">
    <property type="entry name" value="CITRATE_SYNTHASE"/>
    <property type="match status" value="1"/>
</dbReference>
<evidence type="ECO:0000256" key="1">
    <source>
        <dbReference type="ARBA" id="ARBA00004751"/>
    </source>
</evidence>
<dbReference type="InterPro" id="IPR010953">
    <property type="entry name" value="Citrate_synthase_typ-I"/>
</dbReference>
<comment type="similarity">
    <text evidence="2 7 10">Belongs to the citrate synthase family.</text>
</comment>
<evidence type="ECO:0000313" key="12">
    <source>
        <dbReference type="Proteomes" id="UP000184603"/>
    </source>
</evidence>
<dbReference type="OrthoDB" id="9800864at2"/>
<evidence type="ECO:0000256" key="2">
    <source>
        <dbReference type="ARBA" id="ARBA00010566"/>
    </source>
</evidence>
<dbReference type="Pfam" id="PF00285">
    <property type="entry name" value="Citrate_synt"/>
    <property type="match status" value="1"/>
</dbReference>